<comment type="caution">
    <text evidence="2">The sequence shown here is derived from an EMBL/GenBank/DDBJ whole genome shotgun (WGS) entry which is preliminary data.</text>
</comment>
<feature type="signal peptide" evidence="1">
    <location>
        <begin position="1"/>
        <end position="19"/>
    </location>
</feature>
<dbReference type="EMBL" id="CAAALY010247027">
    <property type="protein sequence ID" value="VEL34124.1"/>
    <property type="molecule type" value="Genomic_DNA"/>
</dbReference>
<evidence type="ECO:0000256" key="1">
    <source>
        <dbReference type="SAM" id="SignalP"/>
    </source>
</evidence>
<proteinExistence type="predicted"/>
<name>A0A3S5C465_9PLAT</name>
<gene>
    <name evidence="2" type="ORF">PXEA_LOCUS27564</name>
</gene>
<protein>
    <submittedName>
        <fullName evidence="2">Uncharacterized protein</fullName>
    </submittedName>
</protein>
<sequence>MGFEVFAVLLGSTMFGAITTPYRRATSCQSASFVSNLTTGSYLLSTDFRPSEMVEPNIDALNEVMF</sequence>
<dbReference type="AlphaFoldDB" id="A0A3S5C465"/>
<feature type="chain" id="PRO_5018536216" evidence="1">
    <location>
        <begin position="20"/>
        <end position="66"/>
    </location>
</feature>
<reference evidence="2" key="1">
    <citation type="submission" date="2018-11" db="EMBL/GenBank/DDBJ databases">
        <authorList>
            <consortium name="Pathogen Informatics"/>
        </authorList>
    </citation>
    <scope>NUCLEOTIDE SEQUENCE</scope>
</reference>
<keyword evidence="1" id="KW-0732">Signal</keyword>
<accession>A0A3S5C465</accession>
<evidence type="ECO:0000313" key="3">
    <source>
        <dbReference type="Proteomes" id="UP000784294"/>
    </source>
</evidence>
<organism evidence="2 3">
    <name type="scientific">Protopolystoma xenopodis</name>
    <dbReference type="NCBI Taxonomy" id="117903"/>
    <lineage>
        <taxon>Eukaryota</taxon>
        <taxon>Metazoa</taxon>
        <taxon>Spiralia</taxon>
        <taxon>Lophotrochozoa</taxon>
        <taxon>Platyhelminthes</taxon>
        <taxon>Monogenea</taxon>
        <taxon>Polyopisthocotylea</taxon>
        <taxon>Polystomatidea</taxon>
        <taxon>Polystomatidae</taxon>
        <taxon>Protopolystoma</taxon>
    </lineage>
</organism>
<evidence type="ECO:0000313" key="2">
    <source>
        <dbReference type="EMBL" id="VEL34124.1"/>
    </source>
</evidence>
<dbReference type="Proteomes" id="UP000784294">
    <property type="component" value="Unassembled WGS sequence"/>
</dbReference>
<keyword evidence="3" id="KW-1185">Reference proteome</keyword>